<evidence type="ECO:0000313" key="2">
    <source>
        <dbReference type="EMBL" id="GLK12992.1"/>
    </source>
</evidence>
<protein>
    <submittedName>
        <fullName evidence="2">Uncharacterized protein</fullName>
    </submittedName>
</protein>
<name>A0A9W6I6F8_9ACTN</name>
<evidence type="ECO:0000256" key="1">
    <source>
        <dbReference type="SAM" id="MobiDB-lite"/>
    </source>
</evidence>
<sequence>MFRTLAHLISDPNLQGTTTPDAATTFAIHPVQLSRWLEEVWARGGIANWPQGSPTSLRIDNALGDPAITGRLRLPDGLRNDTLRSGIRPTPPTPPTIPPDFMPSPPAALGLDLQLPLPWEHLFYAYLVESTGIVEIMSEVVRRYVVGETLPTPSVDTVVWVRATEELFFRDPPLFHIGGLTSQLRPDAQVNRRNAYWRMFGCDLPHPPRGPVDGQPWKRDTGPGANLRFIELWTELLRQVWVGIENDRNSSGANPTDANYVGYLCQTIGELLRLRRRNGLLAREEFAYVTMLSWFHLTVEFDTPVVRDLSAGAGLAGGNPADRLTAIGARVGITPPRHARELFELADLVSPLLWFIELDQFSAASNAELLYRLSGTPNPPLQATMARIIDLWQSATGDRIKDLAVSVRRSPAATQSAQPVRLPAPSAAVSPSASAQPFVTPSTNGSVTAPRA</sequence>
<feature type="region of interest" description="Disordered" evidence="1">
    <location>
        <begin position="412"/>
        <end position="452"/>
    </location>
</feature>
<dbReference type="Proteomes" id="UP001143474">
    <property type="component" value="Unassembled WGS sequence"/>
</dbReference>
<feature type="compositionally biased region" description="Polar residues" evidence="1">
    <location>
        <begin position="439"/>
        <end position="452"/>
    </location>
</feature>
<comment type="caution">
    <text evidence="2">The sequence shown here is derived from an EMBL/GenBank/DDBJ whole genome shotgun (WGS) entry which is preliminary data.</text>
</comment>
<feature type="compositionally biased region" description="Pro residues" evidence="1">
    <location>
        <begin position="89"/>
        <end position="99"/>
    </location>
</feature>
<feature type="region of interest" description="Disordered" evidence="1">
    <location>
        <begin position="79"/>
        <end position="99"/>
    </location>
</feature>
<evidence type="ECO:0000313" key="3">
    <source>
        <dbReference type="Proteomes" id="UP001143474"/>
    </source>
</evidence>
<feature type="compositionally biased region" description="Low complexity" evidence="1">
    <location>
        <begin position="423"/>
        <end position="437"/>
    </location>
</feature>
<gene>
    <name evidence="2" type="ORF">GCM10017600_64020</name>
</gene>
<reference evidence="2" key="1">
    <citation type="journal article" date="2014" name="Int. J. Syst. Evol. Microbiol.">
        <title>Complete genome sequence of Corynebacterium casei LMG S-19264T (=DSM 44701T), isolated from a smear-ripened cheese.</title>
        <authorList>
            <consortium name="US DOE Joint Genome Institute (JGI-PGF)"/>
            <person name="Walter F."/>
            <person name="Albersmeier A."/>
            <person name="Kalinowski J."/>
            <person name="Ruckert C."/>
        </authorList>
    </citation>
    <scope>NUCLEOTIDE SEQUENCE</scope>
    <source>
        <strain evidence="2">VKM Ac-2007</strain>
    </source>
</reference>
<proteinExistence type="predicted"/>
<keyword evidence="3" id="KW-1185">Reference proteome</keyword>
<dbReference type="EMBL" id="BSEV01000019">
    <property type="protein sequence ID" value="GLK12992.1"/>
    <property type="molecule type" value="Genomic_DNA"/>
</dbReference>
<accession>A0A9W6I6F8</accession>
<organism evidence="2 3">
    <name type="scientific">Streptosporangium carneum</name>
    <dbReference type="NCBI Taxonomy" id="47481"/>
    <lineage>
        <taxon>Bacteria</taxon>
        <taxon>Bacillati</taxon>
        <taxon>Actinomycetota</taxon>
        <taxon>Actinomycetes</taxon>
        <taxon>Streptosporangiales</taxon>
        <taxon>Streptosporangiaceae</taxon>
        <taxon>Streptosporangium</taxon>
    </lineage>
</organism>
<dbReference type="AlphaFoldDB" id="A0A9W6I6F8"/>
<reference evidence="2" key="2">
    <citation type="submission" date="2023-01" db="EMBL/GenBank/DDBJ databases">
        <authorList>
            <person name="Sun Q."/>
            <person name="Evtushenko L."/>
        </authorList>
    </citation>
    <scope>NUCLEOTIDE SEQUENCE</scope>
    <source>
        <strain evidence="2">VKM Ac-2007</strain>
    </source>
</reference>